<keyword evidence="2" id="KW-1185">Reference proteome</keyword>
<dbReference type="SUPFAM" id="SSF144059">
    <property type="entry name" value="ImpE-like"/>
    <property type="match status" value="1"/>
</dbReference>
<dbReference type="InterPro" id="IPR009211">
    <property type="entry name" value="TagJ"/>
</dbReference>
<dbReference type="OrthoDB" id="5416084at2"/>
<comment type="caution">
    <text evidence="1">The sequence shown here is derived from an EMBL/GenBank/DDBJ whole genome shotgun (WGS) entry which is preliminary data.</text>
</comment>
<accession>A0A372IQZ1</accession>
<protein>
    <submittedName>
        <fullName evidence="1">Virulence protein SciE type</fullName>
    </submittedName>
</protein>
<dbReference type="AlphaFoldDB" id="A0A372IQZ1"/>
<dbReference type="Gene3D" id="1.25.40.10">
    <property type="entry name" value="Tetratricopeptide repeat domain"/>
    <property type="match status" value="1"/>
</dbReference>
<dbReference type="Pfam" id="PF07024">
    <property type="entry name" value="ImpE"/>
    <property type="match status" value="1"/>
</dbReference>
<dbReference type="Proteomes" id="UP000264702">
    <property type="component" value="Unassembled WGS sequence"/>
</dbReference>
<proteinExistence type="predicted"/>
<organism evidence="1 2">
    <name type="scientific">Paracidobacterium acidisoli</name>
    <dbReference type="NCBI Taxonomy" id="2303751"/>
    <lineage>
        <taxon>Bacteria</taxon>
        <taxon>Pseudomonadati</taxon>
        <taxon>Acidobacteriota</taxon>
        <taxon>Terriglobia</taxon>
        <taxon>Terriglobales</taxon>
        <taxon>Acidobacteriaceae</taxon>
        <taxon>Paracidobacterium</taxon>
    </lineage>
</organism>
<name>A0A372IQZ1_9BACT</name>
<sequence>MDALSLYRAGQLQPAIEALGVELRKQPLDVRRRTFLFELLCFAGEYERAGKQLDILSDSGKEAAAGSMLYRAALHAETTRQAMFAENKLPVGSALASPSGQWNHREFTSLTDGDLRIGSHLEVFIAGSYTWIPLAYIESLEIQPPKRLRDTLWIPAILHTTSDFRLQDLGEVLLPALAPLSWRHADDMVRLGHKTVWEENAEYGAIPHGQKVLLSDEEEESILELRSLTFHHARETAESAIT</sequence>
<evidence type="ECO:0000313" key="2">
    <source>
        <dbReference type="Proteomes" id="UP000264702"/>
    </source>
</evidence>
<reference evidence="1 2" key="1">
    <citation type="submission" date="2018-08" db="EMBL/GenBank/DDBJ databases">
        <title>Acidipila sp. 4G-K13, an acidobacterium isolated from forest soil.</title>
        <authorList>
            <person name="Gao Z.-H."/>
            <person name="Qiu L.-H."/>
        </authorList>
    </citation>
    <scope>NUCLEOTIDE SEQUENCE [LARGE SCALE GENOMIC DNA]</scope>
    <source>
        <strain evidence="1 2">4G-K13</strain>
    </source>
</reference>
<dbReference type="EMBL" id="QVQT01000002">
    <property type="protein sequence ID" value="RFU17342.1"/>
    <property type="molecule type" value="Genomic_DNA"/>
</dbReference>
<dbReference type="InterPro" id="IPR011990">
    <property type="entry name" value="TPR-like_helical_dom_sf"/>
</dbReference>
<gene>
    <name evidence="1" type="ORF">D0Y96_04040</name>
</gene>
<evidence type="ECO:0000313" key="1">
    <source>
        <dbReference type="EMBL" id="RFU17342.1"/>
    </source>
</evidence>
<dbReference type="RefSeq" id="WP_117298090.1">
    <property type="nucleotide sequence ID" value="NZ_QVQT02000002.1"/>
</dbReference>